<dbReference type="AlphaFoldDB" id="A0A0A8Z061"/>
<organism evidence="1">
    <name type="scientific">Arundo donax</name>
    <name type="common">Giant reed</name>
    <name type="synonym">Donax arundinaceus</name>
    <dbReference type="NCBI Taxonomy" id="35708"/>
    <lineage>
        <taxon>Eukaryota</taxon>
        <taxon>Viridiplantae</taxon>
        <taxon>Streptophyta</taxon>
        <taxon>Embryophyta</taxon>
        <taxon>Tracheophyta</taxon>
        <taxon>Spermatophyta</taxon>
        <taxon>Magnoliopsida</taxon>
        <taxon>Liliopsida</taxon>
        <taxon>Poales</taxon>
        <taxon>Poaceae</taxon>
        <taxon>PACMAD clade</taxon>
        <taxon>Arundinoideae</taxon>
        <taxon>Arundineae</taxon>
        <taxon>Arundo</taxon>
    </lineage>
</organism>
<reference evidence="1" key="2">
    <citation type="journal article" date="2015" name="Data Brief">
        <title>Shoot transcriptome of the giant reed, Arundo donax.</title>
        <authorList>
            <person name="Barrero R.A."/>
            <person name="Guerrero F.D."/>
            <person name="Moolhuijzen P."/>
            <person name="Goolsby J.A."/>
            <person name="Tidwell J."/>
            <person name="Bellgard S.E."/>
            <person name="Bellgard M.I."/>
        </authorList>
    </citation>
    <scope>NUCLEOTIDE SEQUENCE</scope>
    <source>
        <tissue evidence="1">Shoot tissue taken approximately 20 cm above the soil surface</tissue>
    </source>
</reference>
<protein>
    <submittedName>
        <fullName evidence="1">Uncharacterized protein</fullName>
    </submittedName>
</protein>
<dbReference type="EMBL" id="GBRH01269638">
    <property type="protein sequence ID" value="JAD28257.1"/>
    <property type="molecule type" value="Transcribed_RNA"/>
</dbReference>
<reference evidence="1" key="1">
    <citation type="submission" date="2014-09" db="EMBL/GenBank/DDBJ databases">
        <authorList>
            <person name="Magalhaes I.L.F."/>
            <person name="Oliveira U."/>
            <person name="Santos F.R."/>
            <person name="Vidigal T.H.D.A."/>
            <person name="Brescovit A.D."/>
            <person name="Santos A.J."/>
        </authorList>
    </citation>
    <scope>NUCLEOTIDE SEQUENCE</scope>
    <source>
        <tissue evidence="1">Shoot tissue taken approximately 20 cm above the soil surface</tissue>
    </source>
</reference>
<name>A0A0A8Z061_ARUDO</name>
<evidence type="ECO:0000313" key="1">
    <source>
        <dbReference type="EMBL" id="JAD28257.1"/>
    </source>
</evidence>
<proteinExistence type="predicted"/>
<accession>A0A0A8Z061</accession>
<sequence>MDFLLPPSLLVVALHWPHCTFKVQCTWAGKGIVFLSFDWLTISSTVYTSNSYGKKYKYIGGLELGQNKAYCISHTHN</sequence>